<organism evidence="3 4">
    <name type="scientific">Camellia sinensis var. sinensis</name>
    <name type="common">China tea</name>
    <dbReference type="NCBI Taxonomy" id="542762"/>
    <lineage>
        <taxon>Eukaryota</taxon>
        <taxon>Viridiplantae</taxon>
        <taxon>Streptophyta</taxon>
        <taxon>Embryophyta</taxon>
        <taxon>Tracheophyta</taxon>
        <taxon>Spermatophyta</taxon>
        <taxon>Magnoliopsida</taxon>
        <taxon>eudicotyledons</taxon>
        <taxon>Gunneridae</taxon>
        <taxon>Pentapetalae</taxon>
        <taxon>asterids</taxon>
        <taxon>Ericales</taxon>
        <taxon>Theaceae</taxon>
        <taxon>Camellia</taxon>
    </lineage>
</organism>
<dbReference type="AlphaFoldDB" id="A0A4S4D197"/>
<feature type="domain" description="DUF4220" evidence="2">
    <location>
        <begin position="135"/>
        <end position="312"/>
    </location>
</feature>
<gene>
    <name evidence="3" type="ORF">TEA_009392</name>
</gene>
<feature type="transmembrane region" description="Helical" evidence="1">
    <location>
        <begin position="47"/>
        <end position="69"/>
    </location>
</feature>
<feature type="transmembrane region" description="Helical" evidence="1">
    <location>
        <begin position="89"/>
        <end position="111"/>
    </location>
</feature>
<feature type="transmembrane region" description="Helical" evidence="1">
    <location>
        <begin position="189"/>
        <end position="209"/>
    </location>
</feature>
<dbReference type="Proteomes" id="UP000306102">
    <property type="component" value="Unassembled WGS sequence"/>
</dbReference>
<dbReference type="STRING" id="542762.A0A4S4D197"/>
<evidence type="ECO:0000256" key="1">
    <source>
        <dbReference type="SAM" id="Phobius"/>
    </source>
</evidence>
<keyword evidence="1" id="KW-0812">Transmembrane</keyword>
<name>A0A4S4D197_CAMSN</name>
<evidence type="ECO:0000313" key="3">
    <source>
        <dbReference type="EMBL" id="THF95989.1"/>
    </source>
</evidence>
<evidence type="ECO:0000313" key="4">
    <source>
        <dbReference type="Proteomes" id="UP000306102"/>
    </source>
</evidence>
<keyword evidence="1" id="KW-1133">Transmembrane helix</keyword>
<reference evidence="3 4" key="1">
    <citation type="journal article" date="2018" name="Proc. Natl. Acad. Sci. U.S.A.">
        <title>Draft genome sequence of Camellia sinensis var. sinensis provides insights into the evolution of the tea genome and tea quality.</title>
        <authorList>
            <person name="Wei C."/>
            <person name="Yang H."/>
            <person name="Wang S."/>
            <person name="Zhao J."/>
            <person name="Liu C."/>
            <person name="Gao L."/>
            <person name="Xia E."/>
            <person name="Lu Y."/>
            <person name="Tai Y."/>
            <person name="She G."/>
            <person name="Sun J."/>
            <person name="Cao H."/>
            <person name="Tong W."/>
            <person name="Gao Q."/>
            <person name="Li Y."/>
            <person name="Deng W."/>
            <person name="Jiang X."/>
            <person name="Wang W."/>
            <person name="Chen Q."/>
            <person name="Zhang S."/>
            <person name="Li H."/>
            <person name="Wu J."/>
            <person name="Wang P."/>
            <person name="Li P."/>
            <person name="Shi C."/>
            <person name="Zheng F."/>
            <person name="Jian J."/>
            <person name="Huang B."/>
            <person name="Shan D."/>
            <person name="Shi M."/>
            <person name="Fang C."/>
            <person name="Yue Y."/>
            <person name="Li F."/>
            <person name="Li D."/>
            <person name="Wei S."/>
            <person name="Han B."/>
            <person name="Jiang C."/>
            <person name="Yin Y."/>
            <person name="Xia T."/>
            <person name="Zhang Z."/>
            <person name="Bennetzen J.L."/>
            <person name="Zhao S."/>
            <person name="Wan X."/>
        </authorList>
    </citation>
    <scope>NUCLEOTIDE SEQUENCE [LARGE SCALE GENOMIC DNA]</scope>
    <source>
        <strain evidence="4">cv. Shuchazao</strain>
        <tissue evidence="3">Leaf</tissue>
    </source>
</reference>
<keyword evidence="1" id="KW-0472">Membrane</keyword>
<keyword evidence="4" id="KW-1185">Reference proteome</keyword>
<comment type="caution">
    <text evidence="3">The sequence shown here is derived from an EMBL/GenBank/DDBJ whole genome shotgun (WGS) entry which is preliminary data.</text>
</comment>
<evidence type="ECO:0000259" key="2">
    <source>
        <dbReference type="Pfam" id="PF13968"/>
    </source>
</evidence>
<sequence>MEGVGKQSFERWKELLDTWDLRVIILFSLFFQTFLFFFAPLRKRTGSSFIIIPIWLAYLLADLTANFALGLISRRQGDTSGPFARPELVAFWVPFLLLHLGGPDTIIGFWLEDNELWLRQLLHLLFLCGTTAYGFLVDLRFSYRQQDESQTFFLRRTARDAFKVVEAELNFIYEILYSKVRVLQGKYGYLLRFVSFILIVVALVLFCLIDKHKQGFHKFDVRITFTLLLGAIALDIIAFLMLLLSDRTAVALTNSDDRSIVFRMLKKSLNFNRKRWPEDSPTQHCTCSFGWFMQIMRRRWSESIPQYNYIDYCLHPRLQIWGKLIGFFGLTKMLDGLQYAKTVEFTNDLREFVFQ</sequence>
<dbReference type="EMBL" id="SDRB02013090">
    <property type="protein sequence ID" value="THF95989.1"/>
    <property type="molecule type" value="Genomic_DNA"/>
</dbReference>
<dbReference type="PANTHER" id="PTHR31325">
    <property type="entry name" value="OS01G0798800 PROTEIN-RELATED"/>
    <property type="match status" value="1"/>
</dbReference>
<proteinExistence type="predicted"/>
<dbReference type="InterPro" id="IPR025315">
    <property type="entry name" value="DUF4220"/>
</dbReference>
<accession>A0A4S4D197</accession>
<feature type="transmembrane region" description="Helical" evidence="1">
    <location>
        <begin position="221"/>
        <end position="244"/>
    </location>
</feature>
<feature type="transmembrane region" description="Helical" evidence="1">
    <location>
        <begin position="21"/>
        <end position="41"/>
    </location>
</feature>
<feature type="transmembrane region" description="Helical" evidence="1">
    <location>
        <begin position="117"/>
        <end position="136"/>
    </location>
</feature>
<dbReference type="Pfam" id="PF13968">
    <property type="entry name" value="DUF4220"/>
    <property type="match status" value="1"/>
</dbReference>
<protein>
    <recommendedName>
        <fullName evidence="2">DUF4220 domain-containing protein</fullName>
    </recommendedName>
</protein>